<dbReference type="SUPFAM" id="SSF56112">
    <property type="entry name" value="Protein kinase-like (PK-like)"/>
    <property type="match status" value="1"/>
</dbReference>
<dbReference type="GO" id="GO:0005524">
    <property type="term" value="F:ATP binding"/>
    <property type="evidence" value="ECO:0007669"/>
    <property type="project" value="UniProtKB-UniRule"/>
</dbReference>
<feature type="region of interest" description="Disordered" evidence="10">
    <location>
        <begin position="277"/>
        <end position="319"/>
    </location>
</feature>
<keyword evidence="4 9" id="KW-0547">Nucleotide-binding</keyword>
<reference evidence="13 14" key="1">
    <citation type="submission" date="2016-10" db="EMBL/GenBank/DDBJ databases">
        <title>Description of Gloeomargarita lithophora gen. nov., sp. nov., a thylakoid-bearing basal-branching cyanobacterium with intracellular carbonates, and proposal for Gloeomargaritales ord. nov.</title>
        <authorList>
            <person name="Moreira D."/>
            <person name="Tavera R."/>
            <person name="Benzerara K."/>
            <person name="Skouri-Panet F."/>
            <person name="Couradeau E."/>
            <person name="Gerard E."/>
            <person name="Loussert C."/>
            <person name="Novelo E."/>
            <person name="Zivanovic Y."/>
            <person name="Lopez-Garcia P."/>
        </authorList>
    </citation>
    <scope>NUCLEOTIDE SEQUENCE [LARGE SCALE GENOMIC DNA]</scope>
    <source>
        <strain evidence="13 14">D10</strain>
    </source>
</reference>
<proteinExistence type="predicted"/>
<evidence type="ECO:0000256" key="1">
    <source>
        <dbReference type="ARBA" id="ARBA00012513"/>
    </source>
</evidence>
<gene>
    <name evidence="13" type="ORF">GlitD10_0992</name>
</gene>
<dbReference type="PROSITE" id="PS00107">
    <property type="entry name" value="PROTEIN_KINASE_ATP"/>
    <property type="match status" value="1"/>
</dbReference>
<dbReference type="InterPro" id="IPR025240">
    <property type="entry name" value="DUF4189"/>
</dbReference>
<feature type="compositionally biased region" description="Low complexity" evidence="10">
    <location>
        <begin position="293"/>
        <end position="319"/>
    </location>
</feature>
<evidence type="ECO:0000256" key="5">
    <source>
        <dbReference type="ARBA" id="ARBA00022777"/>
    </source>
</evidence>
<keyword evidence="11" id="KW-0472">Membrane</keyword>
<dbReference type="AlphaFoldDB" id="A0A1J0ABK4"/>
<keyword evidence="11" id="KW-1133">Transmembrane helix</keyword>
<dbReference type="PANTHER" id="PTHR24363:SF0">
    <property type="entry name" value="SERINE_THREONINE KINASE LIKE DOMAIN CONTAINING 1"/>
    <property type="match status" value="1"/>
</dbReference>
<keyword evidence="2 13" id="KW-0723">Serine/threonine-protein kinase</keyword>
<dbReference type="SMART" id="SM00220">
    <property type="entry name" value="S_TKc"/>
    <property type="match status" value="1"/>
</dbReference>
<keyword evidence="3" id="KW-0808">Transferase</keyword>
<evidence type="ECO:0000256" key="6">
    <source>
        <dbReference type="ARBA" id="ARBA00022840"/>
    </source>
</evidence>
<feature type="compositionally biased region" description="Pro residues" evidence="10">
    <location>
        <begin position="371"/>
        <end position="380"/>
    </location>
</feature>
<dbReference type="KEGG" id="glt:GlitD10_0992"/>
<dbReference type="Pfam" id="PF13827">
    <property type="entry name" value="DUF4189"/>
    <property type="match status" value="1"/>
</dbReference>
<name>A0A1J0ABK4_9CYAN</name>
<keyword evidence="11" id="KW-0812">Transmembrane</keyword>
<dbReference type="Gene3D" id="1.10.510.10">
    <property type="entry name" value="Transferase(Phosphotransferase) domain 1"/>
    <property type="match status" value="1"/>
</dbReference>
<keyword evidence="5 13" id="KW-0418">Kinase</keyword>
<evidence type="ECO:0000256" key="8">
    <source>
        <dbReference type="ARBA" id="ARBA00048679"/>
    </source>
</evidence>
<dbReference type="PANTHER" id="PTHR24363">
    <property type="entry name" value="SERINE/THREONINE PROTEIN KINASE"/>
    <property type="match status" value="1"/>
</dbReference>
<evidence type="ECO:0000259" key="12">
    <source>
        <dbReference type="PROSITE" id="PS50011"/>
    </source>
</evidence>
<feature type="transmembrane region" description="Helical" evidence="11">
    <location>
        <begin position="326"/>
        <end position="349"/>
    </location>
</feature>
<dbReference type="CDD" id="cd14014">
    <property type="entry name" value="STKc_PknB_like"/>
    <property type="match status" value="1"/>
</dbReference>
<evidence type="ECO:0000313" key="14">
    <source>
        <dbReference type="Proteomes" id="UP000180235"/>
    </source>
</evidence>
<dbReference type="EMBL" id="CP017675">
    <property type="protein sequence ID" value="APB33310.1"/>
    <property type="molecule type" value="Genomic_DNA"/>
</dbReference>
<dbReference type="EC" id="2.7.11.1" evidence="1"/>
<protein>
    <recommendedName>
        <fullName evidence="1">non-specific serine/threonine protein kinase</fullName>
        <ecNumber evidence="1">2.7.11.1</ecNumber>
    </recommendedName>
</protein>
<dbReference type="InterPro" id="IPR017441">
    <property type="entry name" value="Protein_kinase_ATP_BS"/>
</dbReference>
<dbReference type="Gene3D" id="3.30.200.20">
    <property type="entry name" value="Phosphorylase Kinase, domain 1"/>
    <property type="match status" value="1"/>
</dbReference>
<dbReference type="Pfam" id="PF00069">
    <property type="entry name" value="Pkinase"/>
    <property type="match status" value="1"/>
</dbReference>
<evidence type="ECO:0000256" key="7">
    <source>
        <dbReference type="ARBA" id="ARBA00047899"/>
    </source>
</evidence>
<accession>A0A1J0ABK4</accession>
<evidence type="ECO:0000256" key="11">
    <source>
        <dbReference type="SAM" id="Phobius"/>
    </source>
</evidence>
<dbReference type="RefSeq" id="WP_071453911.1">
    <property type="nucleotide sequence ID" value="NZ_CP017675.1"/>
</dbReference>
<evidence type="ECO:0000256" key="2">
    <source>
        <dbReference type="ARBA" id="ARBA00022527"/>
    </source>
</evidence>
<organism evidence="13 14">
    <name type="scientific">Gloeomargarita lithophora Alchichica-D10</name>
    <dbReference type="NCBI Taxonomy" id="1188229"/>
    <lineage>
        <taxon>Bacteria</taxon>
        <taxon>Bacillati</taxon>
        <taxon>Cyanobacteriota</taxon>
        <taxon>Cyanophyceae</taxon>
        <taxon>Gloeomargaritales</taxon>
        <taxon>Gloeomargaritaceae</taxon>
        <taxon>Gloeomargarita</taxon>
    </lineage>
</organism>
<keyword evidence="14" id="KW-1185">Reference proteome</keyword>
<comment type="catalytic activity">
    <reaction evidence="8">
        <text>L-seryl-[protein] + ATP = O-phospho-L-seryl-[protein] + ADP + H(+)</text>
        <dbReference type="Rhea" id="RHEA:17989"/>
        <dbReference type="Rhea" id="RHEA-COMP:9863"/>
        <dbReference type="Rhea" id="RHEA-COMP:11604"/>
        <dbReference type="ChEBI" id="CHEBI:15378"/>
        <dbReference type="ChEBI" id="CHEBI:29999"/>
        <dbReference type="ChEBI" id="CHEBI:30616"/>
        <dbReference type="ChEBI" id="CHEBI:83421"/>
        <dbReference type="ChEBI" id="CHEBI:456216"/>
        <dbReference type="EC" id="2.7.11.1"/>
    </reaction>
</comment>
<evidence type="ECO:0000256" key="4">
    <source>
        <dbReference type="ARBA" id="ARBA00022741"/>
    </source>
</evidence>
<dbReference type="GO" id="GO:0004674">
    <property type="term" value="F:protein serine/threonine kinase activity"/>
    <property type="evidence" value="ECO:0007669"/>
    <property type="project" value="UniProtKB-KW"/>
</dbReference>
<feature type="domain" description="Protein kinase" evidence="12">
    <location>
        <begin position="10"/>
        <end position="270"/>
    </location>
</feature>
<feature type="binding site" evidence="9">
    <location>
        <position position="41"/>
    </location>
    <ligand>
        <name>ATP</name>
        <dbReference type="ChEBI" id="CHEBI:30616"/>
    </ligand>
</feature>
<dbReference type="InterPro" id="IPR011009">
    <property type="entry name" value="Kinase-like_dom_sf"/>
</dbReference>
<dbReference type="Proteomes" id="UP000180235">
    <property type="component" value="Chromosome"/>
</dbReference>
<dbReference type="PROSITE" id="PS50011">
    <property type="entry name" value="PROTEIN_KINASE_DOM"/>
    <property type="match status" value="1"/>
</dbReference>
<keyword evidence="6 9" id="KW-0067">ATP-binding</keyword>
<dbReference type="InterPro" id="IPR000719">
    <property type="entry name" value="Prot_kinase_dom"/>
</dbReference>
<dbReference type="STRING" id="1188229.GlitD10_0992"/>
<feature type="region of interest" description="Disordered" evidence="10">
    <location>
        <begin position="353"/>
        <end position="388"/>
    </location>
</feature>
<evidence type="ECO:0000256" key="3">
    <source>
        <dbReference type="ARBA" id="ARBA00022679"/>
    </source>
</evidence>
<evidence type="ECO:0000256" key="9">
    <source>
        <dbReference type="PROSITE-ProRule" id="PRU10141"/>
    </source>
</evidence>
<dbReference type="OrthoDB" id="428678at2"/>
<comment type="catalytic activity">
    <reaction evidence="7">
        <text>L-threonyl-[protein] + ATP = O-phospho-L-threonyl-[protein] + ADP + H(+)</text>
        <dbReference type="Rhea" id="RHEA:46608"/>
        <dbReference type="Rhea" id="RHEA-COMP:11060"/>
        <dbReference type="Rhea" id="RHEA-COMP:11605"/>
        <dbReference type="ChEBI" id="CHEBI:15378"/>
        <dbReference type="ChEBI" id="CHEBI:30013"/>
        <dbReference type="ChEBI" id="CHEBI:30616"/>
        <dbReference type="ChEBI" id="CHEBI:61977"/>
        <dbReference type="ChEBI" id="CHEBI:456216"/>
        <dbReference type="EC" id="2.7.11.1"/>
    </reaction>
</comment>
<sequence>MTDTTLAGRYHILKPLGSGGFGHTFLAEDLFLPGHPRCVVKQLQPQSTNSQVMEVARRLFNREAEVMYQLGSTVSRIPHLLAHFEQDKDFYLVQEFVEGHDLSHELTPGQKYPEVWVQQLLLDVLEVLGQVHQRSIVHRDIKPANLMRRQSDQHIVLIDFGAVKEVGSLVADGKGETAIGTQIGTRGYMPIEQFRGQPRLSSDVYAVGVVAIQALTGLPPSQMEDYDTGELHWQRYAQISPGLQTVLEKMVRPDWRQRYPSAVEALHAVQELTTASAASVTQPLSPIPPTPVAPTVAMTQPSRPVAVSPTSPSPASTQRSRGLPCIFWLFGGFGLVGLAFVGLIVLVAVTDQTPTTEPTPDPSPTSQNNQPPRPTPPAPEPQNSGDLFGAIAYNNEDGSYGYGFNFTDRAGAEARAIQECARVAQGKTCEVLVWFQNACGALAKDGRNNAGSGWGDTRALAQEKAVASCRTVGGADCAVVETVCSK</sequence>
<evidence type="ECO:0000256" key="10">
    <source>
        <dbReference type="SAM" id="MobiDB-lite"/>
    </source>
</evidence>
<evidence type="ECO:0000313" key="13">
    <source>
        <dbReference type="EMBL" id="APB33310.1"/>
    </source>
</evidence>